<evidence type="ECO:0000313" key="1">
    <source>
        <dbReference type="EMBL" id="KAJ9076595.1"/>
    </source>
</evidence>
<reference evidence="1" key="1">
    <citation type="submission" date="2022-04" db="EMBL/GenBank/DDBJ databases">
        <title>Genome of the entomopathogenic fungus Entomophthora muscae.</title>
        <authorList>
            <person name="Elya C."/>
            <person name="Lovett B.R."/>
            <person name="Lee E."/>
            <person name="Macias A.M."/>
            <person name="Hajek A.E."/>
            <person name="De Bivort B.L."/>
            <person name="Kasson M.T."/>
            <person name="De Fine Licht H.H."/>
            <person name="Stajich J.E."/>
        </authorList>
    </citation>
    <scope>NUCLEOTIDE SEQUENCE</scope>
    <source>
        <strain evidence="1">Berkeley</strain>
    </source>
</reference>
<protein>
    <submittedName>
        <fullName evidence="1">Uncharacterized protein</fullName>
    </submittedName>
</protein>
<sequence length="203" mass="22908">MMKCMPFHVQEFYVVADSYCNKYPWLNLDLKVSHFATLSSLNEVEVIDDLIQLWVSGFSELVGKQFTKEDVYVHTCFRNNKRNYHLILKSVKSNIATVFASMAQENIFSSQAFCLHGASKNDSPPFCLRFCHDPTYDPTIEEILDAFPLVLHGTETTFVPDLKSWNLSLGVFSSNPPPIQIASVKIQPPTSQAAPNSFPLSHS</sequence>
<dbReference type="Proteomes" id="UP001165960">
    <property type="component" value="Unassembled WGS sequence"/>
</dbReference>
<name>A0ACC2TPU5_9FUNG</name>
<organism evidence="1 2">
    <name type="scientific">Entomophthora muscae</name>
    <dbReference type="NCBI Taxonomy" id="34485"/>
    <lineage>
        <taxon>Eukaryota</taxon>
        <taxon>Fungi</taxon>
        <taxon>Fungi incertae sedis</taxon>
        <taxon>Zoopagomycota</taxon>
        <taxon>Entomophthoromycotina</taxon>
        <taxon>Entomophthoromycetes</taxon>
        <taxon>Entomophthorales</taxon>
        <taxon>Entomophthoraceae</taxon>
        <taxon>Entomophthora</taxon>
    </lineage>
</organism>
<comment type="caution">
    <text evidence="1">The sequence shown here is derived from an EMBL/GenBank/DDBJ whole genome shotgun (WGS) entry which is preliminary data.</text>
</comment>
<dbReference type="EMBL" id="QTSX02002263">
    <property type="protein sequence ID" value="KAJ9076595.1"/>
    <property type="molecule type" value="Genomic_DNA"/>
</dbReference>
<proteinExistence type="predicted"/>
<accession>A0ACC2TPU5</accession>
<evidence type="ECO:0000313" key="2">
    <source>
        <dbReference type="Proteomes" id="UP001165960"/>
    </source>
</evidence>
<gene>
    <name evidence="1" type="ORF">DSO57_1024597</name>
</gene>
<keyword evidence="2" id="KW-1185">Reference proteome</keyword>